<evidence type="ECO:0000259" key="8">
    <source>
        <dbReference type="PROSITE" id="PS50106"/>
    </source>
</evidence>
<dbReference type="CDD" id="cd00207">
    <property type="entry name" value="fer2"/>
    <property type="match status" value="1"/>
</dbReference>
<dbReference type="InterPro" id="IPR001055">
    <property type="entry name" value="Adrenodoxin-like"/>
</dbReference>
<dbReference type="GO" id="GO:0005739">
    <property type="term" value="C:mitochondrion"/>
    <property type="evidence" value="ECO:0007669"/>
    <property type="project" value="TreeGrafter"/>
</dbReference>
<dbReference type="GO" id="GO:0009055">
    <property type="term" value="F:electron transfer activity"/>
    <property type="evidence" value="ECO:0007669"/>
    <property type="project" value="TreeGrafter"/>
</dbReference>
<feature type="signal peptide" evidence="7">
    <location>
        <begin position="1"/>
        <end position="23"/>
    </location>
</feature>
<reference evidence="10" key="1">
    <citation type="submission" date="2021-01" db="EMBL/GenBank/DDBJ databases">
        <authorList>
            <person name="Corre E."/>
            <person name="Pelletier E."/>
            <person name="Niang G."/>
            <person name="Scheremetjew M."/>
            <person name="Finn R."/>
            <person name="Kale V."/>
            <person name="Holt S."/>
            <person name="Cochrane G."/>
            <person name="Meng A."/>
            <person name="Brown T."/>
            <person name="Cohen L."/>
        </authorList>
    </citation>
    <scope>NUCLEOTIDE SEQUENCE</scope>
    <source>
        <strain evidence="10">CCMP2877</strain>
    </source>
</reference>
<evidence type="ECO:0000256" key="4">
    <source>
        <dbReference type="ARBA" id="ARBA00023004"/>
    </source>
</evidence>
<comment type="cofactor">
    <cofactor evidence="6">
        <name>[2Fe-2S] cluster</name>
        <dbReference type="ChEBI" id="CHEBI:190135"/>
    </cofactor>
</comment>
<dbReference type="Gene3D" id="2.30.42.10">
    <property type="match status" value="1"/>
</dbReference>
<dbReference type="SUPFAM" id="SSF50156">
    <property type="entry name" value="PDZ domain-like"/>
    <property type="match status" value="1"/>
</dbReference>
<dbReference type="SUPFAM" id="SSF54292">
    <property type="entry name" value="2Fe-2S ferredoxin-like"/>
    <property type="match status" value="1"/>
</dbReference>
<evidence type="ECO:0000256" key="5">
    <source>
        <dbReference type="ARBA" id="ARBA00023014"/>
    </source>
</evidence>
<proteinExistence type="inferred from homology"/>
<dbReference type="InterPro" id="IPR036034">
    <property type="entry name" value="PDZ_sf"/>
</dbReference>
<dbReference type="PROSITE" id="PS50106">
    <property type="entry name" value="PDZ"/>
    <property type="match status" value="1"/>
</dbReference>
<dbReference type="PROSITE" id="PS51085">
    <property type="entry name" value="2FE2S_FER_2"/>
    <property type="match status" value="1"/>
</dbReference>
<evidence type="ECO:0000256" key="2">
    <source>
        <dbReference type="ARBA" id="ARBA00022714"/>
    </source>
</evidence>
<dbReference type="PANTHER" id="PTHR23426:SF65">
    <property type="entry name" value="FERREDOXIN-2, MITOCHONDRIAL"/>
    <property type="match status" value="1"/>
</dbReference>
<keyword evidence="2" id="KW-0001">2Fe-2S</keyword>
<dbReference type="GO" id="GO:0140647">
    <property type="term" value="P:P450-containing electron transport chain"/>
    <property type="evidence" value="ECO:0007669"/>
    <property type="project" value="InterPro"/>
</dbReference>
<gene>
    <name evidence="10" type="ORF">PPAR1163_LOCUS1</name>
</gene>
<accession>A0A7S1XJK9</accession>
<evidence type="ECO:0008006" key="11">
    <source>
        <dbReference type="Google" id="ProtNLM"/>
    </source>
</evidence>
<feature type="domain" description="2Fe-2S ferredoxin-type" evidence="9">
    <location>
        <begin position="184"/>
        <end position="285"/>
    </location>
</feature>
<feature type="chain" id="PRO_5030755990" description="PDZ domain-containing protein" evidence="7">
    <location>
        <begin position="24"/>
        <end position="285"/>
    </location>
</feature>
<dbReference type="Gene3D" id="3.10.20.30">
    <property type="match status" value="1"/>
</dbReference>
<dbReference type="InterPro" id="IPR001478">
    <property type="entry name" value="PDZ"/>
</dbReference>
<protein>
    <recommendedName>
        <fullName evidence="11">PDZ domain-containing protein</fullName>
    </recommendedName>
</protein>
<dbReference type="Pfam" id="PF00595">
    <property type="entry name" value="PDZ"/>
    <property type="match status" value="1"/>
</dbReference>
<keyword evidence="5" id="KW-0411">Iron-sulfur</keyword>
<evidence type="ECO:0000256" key="6">
    <source>
        <dbReference type="ARBA" id="ARBA00034078"/>
    </source>
</evidence>
<keyword evidence="3" id="KW-0479">Metal-binding</keyword>
<evidence type="ECO:0000256" key="3">
    <source>
        <dbReference type="ARBA" id="ARBA00022723"/>
    </source>
</evidence>
<dbReference type="InterPro" id="IPR012675">
    <property type="entry name" value="Beta-grasp_dom_sf"/>
</dbReference>
<keyword evidence="4" id="KW-0408">Iron</keyword>
<dbReference type="EMBL" id="HBGJ01000001">
    <property type="protein sequence ID" value="CAD9241659.1"/>
    <property type="molecule type" value="Transcribed_RNA"/>
</dbReference>
<dbReference type="SMART" id="SM00228">
    <property type="entry name" value="PDZ"/>
    <property type="match status" value="1"/>
</dbReference>
<feature type="domain" description="PDZ" evidence="8">
    <location>
        <begin position="73"/>
        <end position="147"/>
    </location>
</feature>
<comment type="similarity">
    <text evidence="1">Belongs to the adrenodoxin/putidaredoxin family.</text>
</comment>
<dbReference type="InterPro" id="IPR001041">
    <property type="entry name" value="2Fe-2S_ferredoxin-type"/>
</dbReference>
<sequence length="285" mass="29094">MRARSPAALTALVLVALVGGADGFKYARSFATRRAAQLRLATAARATADSGAATATAAAEAAGVVRVQLEKPLGMVLEEAGEEGAAAGVVVVELAPDGAAARDGRVREGMALLEVAGQDVGAATFDEAMDALIGAPSVVELVLQGEAPAPAAEQVEPEEEVPAAVAEDVPAPAADDAEDVDDGRPASVVVDGSTKITVERGEILRNALRGSKVDVYDLMGKVTNCNGAGQCGTCAVAVLGETDALSERTDAELRKLGKKPDNWRLACQVVVEGGGELEIQTKPWQ</sequence>
<dbReference type="AlphaFoldDB" id="A0A7S1XJK9"/>
<dbReference type="PANTHER" id="PTHR23426">
    <property type="entry name" value="FERREDOXIN/ADRENODOXIN"/>
    <property type="match status" value="1"/>
</dbReference>
<dbReference type="GO" id="GO:0051537">
    <property type="term" value="F:2 iron, 2 sulfur cluster binding"/>
    <property type="evidence" value="ECO:0007669"/>
    <property type="project" value="UniProtKB-KW"/>
</dbReference>
<dbReference type="InterPro" id="IPR036010">
    <property type="entry name" value="2Fe-2S_ferredoxin-like_sf"/>
</dbReference>
<evidence type="ECO:0000256" key="7">
    <source>
        <dbReference type="SAM" id="SignalP"/>
    </source>
</evidence>
<dbReference type="Pfam" id="PF00111">
    <property type="entry name" value="Fer2"/>
    <property type="match status" value="1"/>
</dbReference>
<evidence type="ECO:0000256" key="1">
    <source>
        <dbReference type="ARBA" id="ARBA00010914"/>
    </source>
</evidence>
<keyword evidence="7" id="KW-0732">Signal</keyword>
<dbReference type="GO" id="GO:0046872">
    <property type="term" value="F:metal ion binding"/>
    <property type="evidence" value="ECO:0007669"/>
    <property type="project" value="UniProtKB-KW"/>
</dbReference>
<organism evidence="10">
    <name type="scientific">Phaeomonas parva</name>
    <dbReference type="NCBI Taxonomy" id="124430"/>
    <lineage>
        <taxon>Eukaryota</taxon>
        <taxon>Sar</taxon>
        <taxon>Stramenopiles</taxon>
        <taxon>Ochrophyta</taxon>
        <taxon>Pinguiophyceae</taxon>
        <taxon>Pinguiochrysidales</taxon>
        <taxon>Pinguiochrysidaceae</taxon>
        <taxon>Phaeomonas</taxon>
    </lineage>
</organism>
<evidence type="ECO:0000313" key="10">
    <source>
        <dbReference type="EMBL" id="CAD9241659.1"/>
    </source>
</evidence>
<name>A0A7S1XJK9_9STRA</name>
<evidence type="ECO:0000259" key="9">
    <source>
        <dbReference type="PROSITE" id="PS51085"/>
    </source>
</evidence>